<comment type="caution">
    <text evidence="1">The sequence shown here is derived from an EMBL/GenBank/DDBJ whole genome shotgun (WGS) entry which is preliminary data.</text>
</comment>
<evidence type="ECO:0000313" key="1">
    <source>
        <dbReference type="EMBL" id="MBA0771244.1"/>
    </source>
</evidence>
<evidence type="ECO:0000313" key="2">
    <source>
        <dbReference type="Proteomes" id="UP000593568"/>
    </source>
</evidence>
<keyword evidence="2" id="KW-1185">Reference proteome</keyword>
<reference evidence="1 2" key="1">
    <citation type="journal article" date="2019" name="Genome Biol. Evol.">
        <title>Insights into the evolution of the New World diploid cottons (Gossypium, subgenus Houzingenia) based on genome sequencing.</title>
        <authorList>
            <person name="Grover C.E."/>
            <person name="Arick M.A. 2nd"/>
            <person name="Thrash A."/>
            <person name="Conover J.L."/>
            <person name="Sanders W.S."/>
            <person name="Peterson D.G."/>
            <person name="Frelichowski J.E."/>
            <person name="Scheffler J.A."/>
            <person name="Scheffler B.E."/>
            <person name="Wendel J.F."/>
        </authorList>
    </citation>
    <scope>NUCLEOTIDE SEQUENCE [LARGE SCALE GENOMIC DNA]</scope>
    <source>
        <strain evidence="1">8</strain>
        <tissue evidence="1">Leaf</tissue>
    </source>
</reference>
<name>A0A7J9EEP3_9ROSI</name>
<dbReference type="EMBL" id="JABEZW010000007">
    <property type="protein sequence ID" value="MBA0771244.1"/>
    <property type="molecule type" value="Genomic_DNA"/>
</dbReference>
<organism evidence="1 2">
    <name type="scientific">Gossypium trilobum</name>
    <dbReference type="NCBI Taxonomy" id="34281"/>
    <lineage>
        <taxon>Eukaryota</taxon>
        <taxon>Viridiplantae</taxon>
        <taxon>Streptophyta</taxon>
        <taxon>Embryophyta</taxon>
        <taxon>Tracheophyta</taxon>
        <taxon>Spermatophyta</taxon>
        <taxon>Magnoliopsida</taxon>
        <taxon>eudicotyledons</taxon>
        <taxon>Gunneridae</taxon>
        <taxon>Pentapetalae</taxon>
        <taxon>rosids</taxon>
        <taxon>malvids</taxon>
        <taxon>Malvales</taxon>
        <taxon>Malvaceae</taxon>
        <taxon>Malvoideae</taxon>
        <taxon>Gossypium</taxon>
    </lineage>
</organism>
<accession>A0A7J9EEP3</accession>
<gene>
    <name evidence="1" type="ORF">Gotri_019733</name>
</gene>
<proteinExistence type="predicted"/>
<protein>
    <submittedName>
        <fullName evidence="1">Uncharacterized protein</fullName>
    </submittedName>
</protein>
<sequence length="32" mass="3777">MEVPWKICLDELCIRNHFGFRKATTPLLLLSM</sequence>
<dbReference type="Proteomes" id="UP000593568">
    <property type="component" value="Unassembled WGS sequence"/>
</dbReference>
<dbReference type="AlphaFoldDB" id="A0A7J9EEP3"/>